<dbReference type="GeneID" id="30032430"/>
<accession>A0A1A0HHY5</accession>
<dbReference type="EMBL" id="LXTC01000001">
    <property type="protein sequence ID" value="OBA23492.1"/>
    <property type="molecule type" value="Genomic_DNA"/>
</dbReference>
<evidence type="ECO:0000259" key="6">
    <source>
        <dbReference type="Pfam" id="PF11765"/>
    </source>
</evidence>
<dbReference type="GO" id="GO:0009277">
    <property type="term" value="C:fungal-type cell wall"/>
    <property type="evidence" value="ECO:0007669"/>
    <property type="project" value="UniProtKB-ARBA"/>
</dbReference>
<comment type="subcellular location">
    <subcellularLocation>
        <location evidence="1">Secreted</location>
        <location evidence="1">Cell wall</location>
    </subcellularLocation>
</comment>
<sequence length="220" mass="24801">MYFGIHGSDLLVYSFNIFSEQQWINSGTMVFQGVYGRKVPVKIKGNSENRPLITNLGKICLNNAMWRTHMGIEGIGCINVGPYSRLNFVFDESQIRNRQTIVLDSYSELRISKLDLASSVPYIKVVGLGESNGVTVDVRIESDKIDYSKDTGLLTLKKSGQDMIRLRIGRGYDENRFNVTYNYFGSTLVYKHAAPTLSYEICSCDSKFPDTPKVPAYESC</sequence>
<keyword evidence="2" id="KW-0134">Cell wall</keyword>
<dbReference type="RefSeq" id="XP_018713973.1">
    <property type="nucleotide sequence ID" value="XM_018859455.1"/>
</dbReference>
<dbReference type="Proteomes" id="UP000092555">
    <property type="component" value="Unassembled WGS sequence"/>
</dbReference>
<reference evidence="7 8" key="1">
    <citation type="submission" date="2016-05" db="EMBL/GenBank/DDBJ databases">
        <title>Comparative genomics of biotechnologically important yeasts.</title>
        <authorList>
            <consortium name="DOE Joint Genome Institute"/>
            <person name="Riley R."/>
            <person name="Haridas S."/>
            <person name="Wolfe K.H."/>
            <person name="Lopes M.R."/>
            <person name="Hittinger C.T."/>
            <person name="Goker M."/>
            <person name="Salamov A."/>
            <person name="Wisecaver J."/>
            <person name="Long T.M."/>
            <person name="Aerts A.L."/>
            <person name="Barry K."/>
            <person name="Choi C."/>
            <person name="Clum A."/>
            <person name="Coughlan A.Y."/>
            <person name="Deshpande S."/>
            <person name="Douglass A.P."/>
            <person name="Hanson S.J."/>
            <person name="Klenk H.-P."/>
            <person name="LaButti K."/>
            <person name="Lapidus A."/>
            <person name="Lindquist E."/>
            <person name="Lipzen A."/>
            <person name="Meier-kolthoff J.P."/>
            <person name="Ohm R.A."/>
            <person name="Otillar R.P."/>
            <person name="Pangilinan J."/>
            <person name="Peng Y."/>
            <person name="Rokas A."/>
            <person name="Rosa C.A."/>
            <person name="Scheuner C."/>
            <person name="Sibirny A.A."/>
            <person name="Slot J.C."/>
            <person name="Stielow J.B."/>
            <person name="Sun H."/>
            <person name="Kurtzman C.P."/>
            <person name="Blackwell M."/>
            <person name="Grigoriev I.V."/>
            <person name="Jeffries T.W."/>
        </authorList>
    </citation>
    <scope>NUCLEOTIDE SEQUENCE [LARGE SCALE GENOMIC DNA]</scope>
    <source>
        <strain evidence="7 8">NRRL YB-4993</strain>
    </source>
</reference>
<evidence type="ECO:0000256" key="5">
    <source>
        <dbReference type="ARBA" id="ARBA00023180"/>
    </source>
</evidence>
<keyword evidence="4" id="KW-0732">Signal</keyword>
<evidence type="ECO:0000256" key="4">
    <source>
        <dbReference type="ARBA" id="ARBA00022729"/>
    </source>
</evidence>
<dbReference type="STRING" id="869754.A0A1A0HHY5"/>
<feature type="domain" description="Hyphally-regulated cell wall protein N-terminal" evidence="6">
    <location>
        <begin position="1"/>
        <end position="209"/>
    </location>
</feature>
<protein>
    <recommendedName>
        <fullName evidence="6">Hyphally-regulated cell wall protein N-terminal domain-containing protein</fullName>
    </recommendedName>
</protein>
<keyword evidence="8" id="KW-1185">Reference proteome</keyword>
<proteinExistence type="predicted"/>
<organism evidence="7 8">
    <name type="scientific">Metschnikowia bicuspidata var. bicuspidata NRRL YB-4993</name>
    <dbReference type="NCBI Taxonomy" id="869754"/>
    <lineage>
        <taxon>Eukaryota</taxon>
        <taxon>Fungi</taxon>
        <taxon>Dikarya</taxon>
        <taxon>Ascomycota</taxon>
        <taxon>Saccharomycotina</taxon>
        <taxon>Pichiomycetes</taxon>
        <taxon>Metschnikowiaceae</taxon>
        <taxon>Metschnikowia</taxon>
    </lineage>
</organism>
<evidence type="ECO:0000313" key="8">
    <source>
        <dbReference type="Proteomes" id="UP000092555"/>
    </source>
</evidence>
<evidence type="ECO:0000256" key="2">
    <source>
        <dbReference type="ARBA" id="ARBA00022512"/>
    </source>
</evidence>
<evidence type="ECO:0000256" key="3">
    <source>
        <dbReference type="ARBA" id="ARBA00022525"/>
    </source>
</evidence>
<keyword evidence="3" id="KW-0964">Secreted</keyword>
<dbReference type="AlphaFoldDB" id="A0A1A0HHY5"/>
<dbReference type="Pfam" id="PF11765">
    <property type="entry name" value="Hyphal_reg_CWP"/>
    <property type="match status" value="1"/>
</dbReference>
<name>A0A1A0HHY5_9ASCO</name>
<dbReference type="InterPro" id="IPR021031">
    <property type="entry name" value="Hyphal-reg_cell_wall_N"/>
</dbReference>
<evidence type="ECO:0000256" key="1">
    <source>
        <dbReference type="ARBA" id="ARBA00004191"/>
    </source>
</evidence>
<comment type="caution">
    <text evidence="7">The sequence shown here is derived from an EMBL/GenBank/DDBJ whole genome shotgun (WGS) entry which is preliminary data.</text>
</comment>
<evidence type="ECO:0000313" key="7">
    <source>
        <dbReference type="EMBL" id="OBA23492.1"/>
    </source>
</evidence>
<gene>
    <name evidence="7" type="ORF">METBIDRAFT_9751</name>
</gene>
<keyword evidence="5" id="KW-0325">Glycoprotein</keyword>